<name>A0A0L0STM3_ALLM3</name>
<dbReference type="GO" id="GO:0016887">
    <property type="term" value="F:ATP hydrolysis activity"/>
    <property type="evidence" value="ECO:0007669"/>
    <property type="project" value="InterPro"/>
</dbReference>
<dbReference type="EMBL" id="GG745348">
    <property type="protein sequence ID" value="KNE65877.1"/>
    <property type="molecule type" value="Genomic_DNA"/>
</dbReference>
<dbReference type="STRING" id="578462.A0A0L0STM3"/>
<dbReference type="Pfam" id="PF17862">
    <property type="entry name" value="AAA_lid_3"/>
    <property type="match status" value="2"/>
</dbReference>
<dbReference type="AlphaFoldDB" id="A0A0L0STM3"/>
<evidence type="ECO:0000256" key="3">
    <source>
        <dbReference type="ARBA" id="ARBA00022840"/>
    </source>
</evidence>
<dbReference type="InterPro" id="IPR003959">
    <property type="entry name" value="ATPase_AAA_core"/>
</dbReference>
<dbReference type="eggNOG" id="KOG0730">
    <property type="taxonomic scope" value="Eukaryota"/>
</dbReference>
<dbReference type="Proteomes" id="UP000054350">
    <property type="component" value="Unassembled WGS sequence"/>
</dbReference>
<comment type="similarity">
    <text evidence="1 4">Belongs to the AAA ATPase family.</text>
</comment>
<evidence type="ECO:0000313" key="6">
    <source>
        <dbReference type="EMBL" id="KNE65877.1"/>
    </source>
</evidence>
<dbReference type="Gene3D" id="3.40.50.300">
    <property type="entry name" value="P-loop containing nucleotide triphosphate hydrolases"/>
    <property type="match status" value="1"/>
</dbReference>
<evidence type="ECO:0000259" key="5">
    <source>
        <dbReference type="SMART" id="SM00382"/>
    </source>
</evidence>
<dbReference type="InterPro" id="IPR041569">
    <property type="entry name" value="AAA_lid_3"/>
</dbReference>
<organism evidence="6 7">
    <name type="scientific">Allomyces macrogynus (strain ATCC 38327)</name>
    <name type="common">Allomyces javanicus var. macrogynus</name>
    <dbReference type="NCBI Taxonomy" id="578462"/>
    <lineage>
        <taxon>Eukaryota</taxon>
        <taxon>Fungi</taxon>
        <taxon>Fungi incertae sedis</taxon>
        <taxon>Blastocladiomycota</taxon>
        <taxon>Blastocladiomycetes</taxon>
        <taxon>Blastocladiales</taxon>
        <taxon>Blastocladiaceae</taxon>
        <taxon>Allomyces</taxon>
    </lineage>
</organism>
<dbReference type="InterPro" id="IPR003960">
    <property type="entry name" value="ATPase_AAA_CS"/>
</dbReference>
<dbReference type="InterPro" id="IPR050168">
    <property type="entry name" value="AAA_ATPase_domain"/>
</dbReference>
<gene>
    <name evidence="6" type="ORF">AMAG_09841</name>
</gene>
<evidence type="ECO:0000256" key="2">
    <source>
        <dbReference type="ARBA" id="ARBA00022741"/>
    </source>
</evidence>
<dbReference type="FunFam" id="3.40.50.300:FF:001921">
    <property type="entry name" value="AAA ATPase domain-containing protein"/>
    <property type="match status" value="1"/>
</dbReference>
<proteinExistence type="inferred from homology"/>
<feature type="domain" description="AAA+ ATPase" evidence="5">
    <location>
        <begin position="145"/>
        <end position="296"/>
    </location>
</feature>
<dbReference type="PROSITE" id="PS00674">
    <property type="entry name" value="AAA"/>
    <property type="match status" value="1"/>
</dbReference>
<reference evidence="6 7" key="1">
    <citation type="submission" date="2009-11" db="EMBL/GenBank/DDBJ databases">
        <title>Annotation of Allomyces macrogynus ATCC 38327.</title>
        <authorList>
            <consortium name="The Broad Institute Genome Sequencing Platform"/>
            <person name="Russ C."/>
            <person name="Cuomo C."/>
            <person name="Burger G."/>
            <person name="Gray M.W."/>
            <person name="Holland P.W.H."/>
            <person name="King N."/>
            <person name="Lang F.B.F."/>
            <person name="Roger A.J."/>
            <person name="Ruiz-Trillo I."/>
            <person name="Young S.K."/>
            <person name="Zeng Q."/>
            <person name="Gargeya S."/>
            <person name="Fitzgerald M."/>
            <person name="Haas B."/>
            <person name="Abouelleil A."/>
            <person name="Alvarado L."/>
            <person name="Arachchi H.M."/>
            <person name="Berlin A."/>
            <person name="Chapman S.B."/>
            <person name="Gearin G."/>
            <person name="Goldberg J."/>
            <person name="Griggs A."/>
            <person name="Gujja S."/>
            <person name="Hansen M."/>
            <person name="Heiman D."/>
            <person name="Howarth C."/>
            <person name="Larimer J."/>
            <person name="Lui A."/>
            <person name="MacDonald P.J.P."/>
            <person name="McCowen C."/>
            <person name="Montmayeur A."/>
            <person name="Murphy C."/>
            <person name="Neiman D."/>
            <person name="Pearson M."/>
            <person name="Priest M."/>
            <person name="Roberts A."/>
            <person name="Saif S."/>
            <person name="Shea T."/>
            <person name="Sisk P."/>
            <person name="Stolte C."/>
            <person name="Sykes S."/>
            <person name="Wortman J."/>
            <person name="Nusbaum C."/>
            <person name="Birren B."/>
        </authorList>
    </citation>
    <scope>NUCLEOTIDE SEQUENCE [LARGE SCALE GENOMIC DNA]</scope>
    <source>
        <strain evidence="6 7">ATCC 38327</strain>
    </source>
</reference>
<dbReference type="Pfam" id="PF00004">
    <property type="entry name" value="AAA"/>
    <property type="match status" value="1"/>
</dbReference>
<protein>
    <recommendedName>
        <fullName evidence="5">AAA+ ATPase domain-containing protein</fullName>
    </recommendedName>
</protein>
<keyword evidence="3 4" id="KW-0067">ATP-binding</keyword>
<dbReference type="Gene3D" id="1.10.8.60">
    <property type="match status" value="2"/>
</dbReference>
<keyword evidence="7" id="KW-1185">Reference proteome</keyword>
<evidence type="ECO:0000313" key="7">
    <source>
        <dbReference type="Proteomes" id="UP000054350"/>
    </source>
</evidence>
<dbReference type="OrthoDB" id="5421at2759"/>
<reference evidence="7" key="2">
    <citation type="submission" date="2009-11" db="EMBL/GenBank/DDBJ databases">
        <title>The Genome Sequence of Allomyces macrogynus strain ATCC 38327.</title>
        <authorList>
            <consortium name="The Broad Institute Genome Sequencing Platform"/>
            <person name="Russ C."/>
            <person name="Cuomo C."/>
            <person name="Shea T."/>
            <person name="Young S.K."/>
            <person name="Zeng Q."/>
            <person name="Koehrsen M."/>
            <person name="Haas B."/>
            <person name="Borodovsky M."/>
            <person name="Guigo R."/>
            <person name="Alvarado L."/>
            <person name="Berlin A."/>
            <person name="Borenstein D."/>
            <person name="Chen Z."/>
            <person name="Engels R."/>
            <person name="Freedman E."/>
            <person name="Gellesch M."/>
            <person name="Goldberg J."/>
            <person name="Griggs A."/>
            <person name="Gujja S."/>
            <person name="Heiman D."/>
            <person name="Hepburn T."/>
            <person name="Howarth C."/>
            <person name="Jen D."/>
            <person name="Larson L."/>
            <person name="Lewis B."/>
            <person name="Mehta T."/>
            <person name="Park D."/>
            <person name="Pearson M."/>
            <person name="Roberts A."/>
            <person name="Saif S."/>
            <person name="Shenoy N."/>
            <person name="Sisk P."/>
            <person name="Stolte C."/>
            <person name="Sykes S."/>
            <person name="Walk T."/>
            <person name="White J."/>
            <person name="Yandava C."/>
            <person name="Burger G."/>
            <person name="Gray M.W."/>
            <person name="Holland P.W.H."/>
            <person name="King N."/>
            <person name="Lang F.B.F."/>
            <person name="Roger A.J."/>
            <person name="Ruiz-Trillo I."/>
            <person name="Lander E."/>
            <person name="Nusbaum C."/>
        </authorList>
    </citation>
    <scope>NUCLEOTIDE SEQUENCE [LARGE SCALE GENOMIC DNA]</scope>
    <source>
        <strain evidence="7">ATCC 38327</strain>
    </source>
</reference>
<accession>A0A0L0STM3</accession>
<keyword evidence="2 4" id="KW-0547">Nucleotide-binding</keyword>
<dbReference type="SMART" id="SM00382">
    <property type="entry name" value="AAA"/>
    <property type="match status" value="1"/>
</dbReference>
<dbReference type="GO" id="GO:0005524">
    <property type="term" value="F:ATP binding"/>
    <property type="evidence" value="ECO:0007669"/>
    <property type="project" value="UniProtKB-KW"/>
</dbReference>
<evidence type="ECO:0000256" key="1">
    <source>
        <dbReference type="ARBA" id="ARBA00006914"/>
    </source>
</evidence>
<evidence type="ECO:0000256" key="4">
    <source>
        <dbReference type="RuleBase" id="RU003651"/>
    </source>
</evidence>
<dbReference type="PANTHER" id="PTHR23077">
    <property type="entry name" value="AAA-FAMILY ATPASE"/>
    <property type="match status" value="1"/>
</dbReference>
<dbReference type="InterPro" id="IPR027417">
    <property type="entry name" value="P-loop_NTPase"/>
</dbReference>
<dbReference type="VEuPathDB" id="FungiDB:AMAG_09841"/>
<dbReference type="SUPFAM" id="SSF52540">
    <property type="entry name" value="P-loop containing nucleoside triphosphate hydrolases"/>
    <property type="match status" value="2"/>
</dbReference>
<dbReference type="InterPro" id="IPR003593">
    <property type="entry name" value="AAA+_ATPase"/>
</dbReference>
<sequence>MRSGTGRCKRRFDREVVVAPPGAEVRGKVLKSLLGKVPVADDVDAWLPTLAECTPGYVGADLAALVREACREVVGTDGGVVRVRDLLAALKRVPPSLRRGHAVALDRVLTWDDIGGLDDVKQKITQTVLWPLERRAQLSRLGLTAPRGLLLYGPPGCSKTTFVRVLASHLKASFFTLSPADIFGSHVGEAEATIRGAFHRARLAAPSLLFLDEIDTLVGSRGLTGGSSGGGESDPTRERVLTTLLNEMDGIEGGGEGEALGKNVVVVAATNHPDRLDPALVRAGRLDRAVYVRAPDARERIAIFDVYLRRMPAVVTDAELMALAEEIPGATGADIENMCREAALACLRRGDPAVSAAHLREAKARWVPTLTREMVAYYEALAEQFK</sequence>
<dbReference type="PANTHER" id="PTHR23077:SF171">
    <property type="entry name" value="NUCLEAR VALOSIN-CONTAINING PROTEIN-LIKE"/>
    <property type="match status" value="1"/>
</dbReference>